<accession>A0A1T5KSD8</accession>
<name>A0A1T5KSD8_9BACT</name>
<evidence type="ECO:0000256" key="10">
    <source>
        <dbReference type="SAM" id="Phobius"/>
    </source>
</evidence>
<evidence type="ECO:0000256" key="8">
    <source>
        <dbReference type="ARBA" id="ARBA00023012"/>
    </source>
</evidence>
<dbReference type="Gene3D" id="1.10.287.130">
    <property type="match status" value="1"/>
</dbReference>
<dbReference type="InterPro" id="IPR005467">
    <property type="entry name" value="His_kinase_dom"/>
</dbReference>
<dbReference type="InterPro" id="IPR036097">
    <property type="entry name" value="HisK_dim/P_sf"/>
</dbReference>
<evidence type="ECO:0000256" key="6">
    <source>
        <dbReference type="ARBA" id="ARBA00022777"/>
    </source>
</evidence>
<evidence type="ECO:0000256" key="4">
    <source>
        <dbReference type="ARBA" id="ARBA00022679"/>
    </source>
</evidence>
<dbReference type="SUPFAM" id="SSF55874">
    <property type="entry name" value="ATPase domain of HSP90 chaperone/DNA topoisomerase II/histidine kinase"/>
    <property type="match status" value="1"/>
</dbReference>
<dbReference type="GO" id="GO:0000155">
    <property type="term" value="F:phosphorelay sensor kinase activity"/>
    <property type="evidence" value="ECO:0007669"/>
    <property type="project" value="InterPro"/>
</dbReference>
<feature type="coiled-coil region" evidence="9">
    <location>
        <begin position="389"/>
        <end position="438"/>
    </location>
</feature>
<keyword evidence="8" id="KW-0902">Two-component regulatory system</keyword>
<dbReference type="Pfam" id="PF02518">
    <property type="entry name" value="HATPase_c"/>
    <property type="match status" value="1"/>
</dbReference>
<dbReference type="Gene3D" id="2.60.40.2380">
    <property type="match status" value="1"/>
</dbReference>
<feature type="transmembrane region" description="Helical" evidence="10">
    <location>
        <begin position="282"/>
        <end position="302"/>
    </location>
</feature>
<organism evidence="12 13">
    <name type="scientific">Ohtaekwangia koreensis</name>
    <dbReference type="NCBI Taxonomy" id="688867"/>
    <lineage>
        <taxon>Bacteria</taxon>
        <taxon>Pseudomonadati</taxon>
        <taxon>Bacteroidota</taxon>
        <taxon>Cytophagia</taxon>
        <taxon>Cytophagales</taxon>
        <taxon>Fulvivirgaceae</taxon>
        <taxon>Ohtaekwangia</taxon>
    </lineage>
</organism>
<dbReference type="RefSeq" id="WP_079686950.1">
    <property type="nucleotide sequence ID" value="NZ_FUZU01000001.1"/>
</dbReference>
<keyword evidence="10" id="KW-1133">Transmembrane helix</keyword>
<dbReference type="Pfam" id="PF07696">
    <property type="entry name" value="7TMR-DISMED2"/>
    <property type="match status" value="1"/>
</dbReference>
<dbReference type="InterPro" id="IPR004358">
    <property type="entry name" value="Sig_transdc_His_kin-like_C"/>
</dbReference>
<feature type="transmembrane region" description="Helical" evidence="10">
    <location>
        <begin position="308"/>
        <end position="327"/>
    </location>
</feature>
<dbReference type="InterPro" id="IPR011623">
    <property type="entry name" value="7TMR_DISM_rcpt_extracell_dom1"/>
</dbReference>
<dbReference type="Pfam" id="PF00512">
    <property type="entry name" value="HisKA"/>
    <property type="match status" value="1"/>
</dbReference>
<keyword evidence="3" id="KW-0597">Phosphoprotein</keyword>
<keyword evidence="7" id="KW-0067">ATP-binding</keyword>
<dbReference type="GO" id="GO:0005524">
    <property type="term" value="F:ATP binding"/>
    <property type="evidence" value="ECO:0007669"/>
    <property type="project" value="UniProtKB-KW"/>
</dbReference>
<evidence type="ECO:0000313" key="13">
    <source>
        <dbReference type="Proteomes" id="UP000190961"/>
    </source>
</evidence>
<keyword evidence="6 12" id="KW-0418">Kinase</keyword>
<dbReference type="AlphaFoldDB" id="A0A1T5KSD8"/>
<evidence type="ECO:0000256" key="3">
    <source>
        <dbReference type="ARBA" id="ARBA00022553"/>
    </source>
</evidence>
<dbReference type="CDD" id="cd00075">
    <property type="entry name" value="HATPase"/>
    <property type="match status" value="1"/>
</dbReference>
<sequence>MRLSFGLQSTLAIALLFFFLNFDSFAQKPYLLADTSIIYRLDANTEVFIDDTDSVSIEQVTTPAFQQRFHSSGGNLKFGYLKSTIWLKINTRIAKPGVHWYLEIPAPFLEYVDFYQWHSDSTWHHDASGYYRAHSIRKVSHTGHVLPLQFTADSLSTVYIRIAGRSPKTFPLYAIEKEKFNEEVRWVDIGYGIFFGILIVMFFYNLFIYLSLNQGNYLLYICTIVCTFLIFTSASGYAGKFLWPESPMMNFYAGRMTLGILTIFLSIFTIRFLEVRQYSTIMYYILLSLIPMAVIATILVATKTLSSAGNNLISLSTIIYMSTGIVCRVKGNKTASFFIAAWTIYLIGGLLLTLRNSGVFEFNFWTTHFVEIGATLETIIIAFALGDRYRRYKMEKEEAQQLALQVQLEATEKLELKVKERTEQLSKANEELQTTLETNKLQTRIIENKNAELDSFFYRISHDLKGPIASMLGLTFLAKMEITDAHALEYVDRQHAQVERMNNIIKGLINLTTLSHTDLQKEKIDFAKMVDECIMSFHGLPAFSNIEFKKEIEPAIEFHSEWMLLNTILQNLIENAIKYARRQSPFVNVIVYTETAGITIEVTDNGQGIAPEHQTRIFDMFFRATQNASGTGLGLYILKRSLDRLKGTIEIKSTVGIGTSFIVKLPYAT</sequence>
<dbReference type="GO" id="GO:0000156">
    <property type="term" value="F:phosphorelay response regulator activity"/>
    <property type="evidence" value="ECO:0007669"/>
    <property type="project" value="TreeGrafter"/>
</dbReference>
<keyword evidence="9" id="KW-0175">Coiled coil</keyword>
<feature type="transmembrane region" description="Helical" evidence="10">
    <location>
        <begin position="189"/>
        <end position="210"/>
    </location>
</feature>
<dbReference type="PANTHER" id="PTHR42878:SF7">
    <property type="entry name" value="SENSOR HISTIDINE KINASE GLRK"/>
    <property type="match status" value="1"/>
</dbReference>
<dbReference type="OrthoDB" id="973142at2"/>
<evidence type="ECO:0000256" key="9">
    <source>
        <dbReference type="SAM" id="Coils"/>
    </source>
</evidence>
<dbReference type="PROSITE" id="PS50109">
    <property type="entry name" value="HIS_KIN"/>
    <property type="match status" value="1"/>
</dbReference>
<dbReference type="InterPro" id="IPR003661">
    <property type="entry name" value="HisK_dim/P_dom"/>
</dbReference>
<dbReference type="InterPro" id="IPR050351">
    <property type="entry name" value="BphY/WalK/GraS-like"/>
</dbReference>
<feature type="transmembrane region" description="Helical" evidence="10">
    <location>
        <begin position="251"/>
        <end position="270"/>
    </location>
</feature>
<evidence type="ECO:0000256" key="1">
    <source>
        <dbReference type="ARBA" id="ARBA00000085"/>
    </source>
</evidence>
<evidence type="ECO:0000313" key="12">
    <source>
        <dbReference type="EMBL" id="SKC66178.1"/>
    </source>
</evidence>
<dbReference type="EC" id="2.7.13.3" evidence="2"/>
<dbReference type="PRINTS" id="PR00344">
    <property type="entry name" value="BCTRLSENSOR"/>
</dbReference>
<gene>
    <name evidence="12" type="ORF">SAMN05660236_2504</name>
</gene>
<evidence type="ECO:0000259" key="11">
    <source>
        <dbReference type="PROSITE" id="PS50109"/>
    </source>
</evidence>
<dbReference type="Gene3D" id="3.30.565.10">
    <property type="entry name" value="Histidine kinase-like ATPase, C-terminal domain"/>
    <property type="match status" value="1"/>
</dbReference>
<dbReference type="InterPro" id="IPR003594">
    <property type="entry name" value="HATPase_dom"/>
</dbReference>
<feature type="transmembrane region" description="Helical" evidence="10">
    <location>
        <begin position="217"/>
        <end position="239"/>
    </location>
</feature>
<keyword evidence="10" id="KW-0472">Membrane</keyword>
<dbReference type="PANTHER" id="PTHR42878">
    <property type="entry name" value="TWO-COMPONENT HISTIDINE KINASE"/>
    <property type="match status" value="1"/>
</dbReference>
<dbReference type="InterPro" id="IPR011622">
    <property type="entry name" value="7TMR_DISM_rcpt_extracell_dom2"/>
</dbReference>
<feature type="transmembrane region" description="Helical" evidence="10">
    <location>
        <begin position="334"/>
        <end position="352"/>
    </location>
</feature>
<dbReference type="SUPFAM" id="SSF47384">
    <property type="entry name" value="Homodimeric domain of signal transducing histidine kinase"/>
    <property type="match status" value="1"/>
</dbReference>
<keyword evidence="5" id="KW-0547">Nucleotide-binding</keyword>
<proteinExistence type="predicted"/>
<keyword evidence="13" id="KW-1185">Reference proteome</keyword>
<protein>
    <recommendedName>
        <fullName evidence="2">histidine kinase</fullName>
        <ecNumber evidence="2">2.7.13.3</ecNumber>
    </recommendedName>
</protein>
<keyword evidence="10" id="KW-0812">Transmembrane</keyword>
<keyword evidence="4" id="KW-0808">Transferase</keyword>
<evidence type="ECO:0000256" key="2">
    <source>
        <dbReference type="ARBA" id="ARBA00012438"/>
    </source>
</evidence>
<dbReference type="GO" id="GO:0007234">
    <property type="term" value="P:osmosensory signaling via phosphorelay pathway"/>
    <property type="evidence" value="ECO:0007669"/>
    <property type="project" value="TreeGrafter"/>
</dbReference>
<dbReference type="GO" id="GO:0030295">
    <property type="term" value="F:protein kinase activator activity"/>
    <property type="evidence" value="ECO:0007669"/>
    <property type="project" value="TreeGrafter"/>
</dbReference>
<feature type="transmembrane region" description="Helical" evidence="10">
    <location>
        <begin position="364"/>
        <end position="386"/>
    </location>
</feature>
<evidence type="ECO:0000256" key="7">
    <source>
        <dbReference type="ARBA" id="ARBA00022840"/>
    </source>
</evidence>
<dbReference type="SMART" id="SM00388">
    <property type="entry name" value="HisKA"/>
    <property type="match status" value="1"/>
</dbReference>
<dbReference type="CDD" id="cd00082">
    <property type="entry name" value="HisKA"/>
    <property type="match status" value="1"/>
</dbReference>
<comment type="catalytic activity">
    <reaction evidence="1">
        <text>ATP + protein L-histidine = ADP + protein N-phospho-L-histidine.</text>
        <dbReference type="EC" id="2.7.13.3"/>
    </reaction>
</comment>
<dbReference type="STRING" id="688867.SAMN05660236_2504"/>
<dbReference type="InterPro" id="IPR036890">
    <property type="entry name" value="HATPase_C_sf"/>
</dbReference>
<evidence type="ECO:0000256" key="5">
    <source>
        <dbReference type="ARBA" id="ARBA00022741"/>
    </source>
</evidence>
<dbReference type="Proteomes" id="UP000190961">
    <property type="component" value="Unassembled WGS sequence"/>
</dbReference>
<dbReference type="SMART" id="SM00387">
    <property type="entry name" value="HATPase_c"/>
    <property type="match status" value="1"/>
</dbReference>
<dbReference type="EMBL" id="FUZU01000001">
    <property type="protein sequence ID" value="SKC66178.1"/>
    <property type="molecule type" value="Genomic_DNA"/>
</dbReference>
<dbReference type="Pfam" id="PF07695">
    <property type="entry name" value="7TMR-DISM_7TM"/>
    <property type="match status" value="1"/>
</dbReference>
<feature type="domain" description="Histidine kinase" evidence="11">
    <location>
        <begin position="459"/>
        <end position="669"/>
    </location>
</feature>
<reference evidence="12 13" key="1">
    <citation type="submission" date="2017-02" db="EMBL/GenBank/DDBJ databases">
        <authorList>
            <person name="Peterson S.W."/>
        </authorList>
    </citation>
    <scope>NUCLEOTIDE SEQUENCE [LARGE SCALE GENOMIC DNA]</scope>
    <source>
        <strain evidence="12 13">DSM 25262</strain>
    </source>
</reference>